<dbReference type="Proteomes" id="UP000593567">
    <property type="component" value="Unassembled WGS sequence"/>
</dbReference>
<evidence type="ECO:0000313" key="1">
    <source>
        <dbReference type="EMBL" id="KAF6023568.1"/>
    </source>
</evidence>
<protein>
    <submittedName>
        <fullName evidence="1">Uncharacterized protein</fullName>
    </submittedName>
</protein>
<name>A0A7J7JDW7_BUGNE</name>
<proteinExistence type="predicted"/>
<dbReference type="AlphaFoldDB" id="A0A7J7JDW7"/>
<dbReference type="EMBL" id="VXIV02002696">
    <property type="protein sequence ID" value="KAF6023568.1"/>
    <property type="molecule type" value="Genomic_DNA"/>
</dbReference>
<reference evidence="1" key="1">
    <citation type="submission" date="2020-06" db="EMBL/GenBank/DDBJ databases">
        <title>Draft genome of Bugula neritina, a colonial animal packing powerful symbionts and potential medicines.</title>
        <authorList>
            <person name="Rayko M."/>
        </authorList>
    </citation>
    <scope>NUCLEOTIDE SEQUENCE [LARGE SCALE GENOMIC DNA]</scope>
    <source>
        <strain evidence="1">Kwan_BN1</strain>
    </source>
</reference>
<organism evidence="1 2">
    <name type="scientific">Bugula neritina</name>
    <name type="common">Brown bryozoan</name>
    <name type="synonym">Sertularia neritina</name>
    <dbReference type="NCBI Taxonomy" id="10212"/>
    <lineage>
        <taxon>Eukaryota</taxon>
        <taxon>Metazoa</taxon>
        <taxon>Spiralia</taxon>
        <taxon>Lophotrochozoa</taxon>
        <taxon>Bryozoa</taxon>
        <taxon>Gymnolaemata</taxon>
        <taxon>Cheilostomatida</taxon>
        <taxon>Flustrina</taxon>
        <taxon>Buguloidea</taxon>
        <taxon>Bugulidae</taxon>
        <taxon>Bugula</taxon>
    </lineage>
</organism>
<accession>A0A7J7JDW7</accession>
<evidence type="ECO:0000313" key="2">
    <source>
        <dbReference type="Proteomes" id="UP000593567"/>
    </source>
</evidence>
<gene>
    <name evidence="1" type="ORF">EB796_018117</name>
</gene>
<keyword evidence="2" id="KW-1185">Reference proteome</keyword>
<sequence>MTVLSIFVKLNCSSSFLSDFRAVKSKLSTVNFFDTVVPMEVKYLLKLFAMSLSSVSVIFSNVKLLGAFNPFDRFFPRCSLMTFQHLLESEVFSKKDSKYEVLDLRKFFVTKFFRVLCLNLSFKFRREFKDCL</sequence>
<comment type="caution">
    <text evidence="1">The sequence shown here is derived from an EMBL/GenBank/DDBJ whole genome shotgun (WGS) entry which is preliminary data.</text>
</comment>